<dbReference type="OrthoDB" id="7947478at2"/>
<organism evidence="1 2">
    <name type="scientific">Saccharopolyspora aridisoli</name>
    <dbReference type="NCBI Taxonomy" id="2530385"/>
    <lineage>
        <taxon>Bacteria</taxon>
        <taxon>Bacillati</taxon>
        <taxon>Actinomycetota</taxon>
        <taxon>Actinomycetes</taxon>
        <taxon>Pseudonocardiales</taxon>
        <taxon>Pseudonocardiaceae</taxon>
        <taxon>Saccharopolyspora</taxon>
    </lineage>
</organism>
<protein>
    <submittedName>
        <fullName evidence="1">DUF3224 domain-containing protein</fullName>
    </submittedName>
</protein>
<dbReference type="InterPro" id="IPR023159">
    <property type="entry name" value="SO1590-like_sf"/>
</dbReference>
<dbReference type="EMBL" id="SMKV01000003">
    <property type="protein sequence ID" value="TDC95879.1"/>
    <property type="molecule type" value="Genomic_DNA"/>
</dbReference>
<sequence length="146" mass="15673">MTYQHEAAARFNVTAWSEHLVVDIDGEGTESGDAYYPNRGITRAEVQYTYTGEIEGASTLTYLIAYKADAAPILCFERFEGSIAGHEGTCVFQHTGSQDKSSVSAHLQVVPGMGTGGLETLRGEADVTIAGHSDDGYDINLTFTLS</sequence>
<proteinExistence type="predicted"/>
<reference evidence="1 2" key="1">
    <citation type="submission" date="2019-03" db="EMBL/GenBank/DDBJ databases">
        <title>Draft genome sequences of novel Actinobacteria.</title>
        <authorList>
            <person name="Sahin N."/>
            <person name="Ay H."/>
            <person name="Saygin H."/>
        </authorList>
    </citation>
    <scope>NUCLEOTIDE SEQUENCE [LARGE SCALE GENOMIC DNA]</scope>
    <source>
        <strain evidence="1 2">16K404</strain>
    </source>
</reference>
<comment type="caution">
    <text evidence="1">The sequence shown here is derived from an EMBL/GenBank/DDBJ whole genome shotgun (WGS) entry which is preliminary data.</text>
</comment>
<dbReference type="SUPFAM" id="SSF159238">
    <property type="entry name" value="SO1590-like"/>
    <property type="match status" value="1"/>
</dbReference>
<dbReference type="AlphaFoldDB" id="A0A4R4V8W8"/>
<keyword evidence="2" id="KW-1185">Reference proteome</keyword>
<accession>A0A4R4V8W8</accession>
<dbReference type="Gene3D" id="2.40.350.10">
    <property type="entry name" value="SO1590-like"/>
    <property type="match status" value="1"/>
</dbReference>
<dbReference type="RefSeq" id="WP_132619524.1">
    <property type="nucleotide sequence ID" value="NZ_SMKV01000003.1"/>
</dbReference>
<dbReference type="Proteomes" id="UP000294744">
    <property type="component" value="Unassembled WGS sequence"/>
</dbReference>
<gene>
    <name evidence="1" type="ORF">E1161_03645</name>
</gene>
<name>A0A4R4V8W8_9PSEU</name>
<evidence type="ECO:0000313" key="2">
    <source>
        <dbReference type="Proteomes" id="UP000294744"/>
    </source>
</evidence>
<dbReference type="Pfam" id="PF11528">
    <property type="entry name" value="DUF3224"/>
    <property type="match status" value="1"/>
</dbReference>
<dbReference type="InterPro" id="IPR021607">
    <property type="entry name" value="DUF3224"/>
</dbReference>
<evidence type="ECO:0000313" key="1">
    <source>
        <dbReference type="EMBL" id="TDC95879.1"/>
    </source>
</evidence>